<comment type="caution">
    <text evidence="2">The sequence shown here is derived from an EMBL/GenBank/DDBJ whole genome shotgun (WGS) entry which is preliminary data.</text>
</comment>
<proteinExistence type="predicted"/>
<evidence type="ECO:0000256" key="1">
    <source>
        <dbReference type="SAM" id="MobiDB-lite"/>
    </source>
</evidence>
<gene>
    <name evidence="2" type="ORF">AYL99_02485</name>
</gene>
<dbReference type="EMBL" id="LVYI01000002">
    <property type="protein sequence ID" value="OAP63258.1"/>
    <property type="molecule type" value="Genomic_DNA"/>
</dbReference>
<dbReference type="AlphaFoldDB" id="A0A178ZU21"/>
<name>A0A178ZU21_9EURO</name>
<feature type="region of interest" description="Disordered" evidence="1">
    <location>
        <begin position="1"/>
        <end position="30"/>
    </location>
</feature>
<evidence type="ECO:0000313" key="3">
    <source>
        <dbReference type="Proteomes" id="UP000078343"/>
    </source>
</evidence>
<keyword evidence="3" id="KW-1185">Reference proteome</keyword>
<dbReference type="Proteomes" id="UP000078343">
    <property type="component" value="Unassembled WGS sequence"/>
</dbReference>
<dbReference type="RefSeq" id="XP_018696625.1">
    <property type="nucleotide sequence ID" value="XM_018834001.1"/>
</dbReference>
<accession>A0A178ZU21</accession>
<feature type="compositionally biased region" description="Basic and acidic residues" evidence="1">
    <location>
        <begin position="91"/>
        <end position="141"/>
    </location>
</feature>
<feature type="region of interest" description="Disordered" evidence="1">
    <location>
        <begin position="48"/>
        <end position="156"/>
    </location>
</feature>
<dbReference type="GeneID" id="30006655"/>
<protein>
    <submittedName>
        <fullName evidence="2">Uncharacterized protein</fullName>
    </submittedName>
</protein>
<dbReference type="OrthoDB" id="4153994at2759"/>
<reference evidence="2 3" key="1">
    <citation type="submission" date="2016-04" db="EMBL/GenBank/DDBJ databases">
        <title>Draft genome of Fonsecaea erecta CBS 125763.</title>
        <authorList>
            <person name="Weiss V.A."/>
            <person name="Vicente V.A."/>
            <person name="Raittz R.T."/>
            <person name="Moreno L.F."/>
            <person name="De Souza E.M."/>
            <person name="Pedrosa F.O."/>
            <person name="Steffens M.B."/>
            <person name="Faoro H."/>
            <person name="Tadra-Sfeir M.Z."/>
            <person name="Najafzadeh M.J."/>
            <person name="Felipe M.S."/>
            <person name="Teixeira M."/>
            <person name="Sun J."/>
            <person name="Xi L."/>
            <person name="Gomes R."/>
            <person name="De Azevedo C.M."/>
            <person name="Salgado C.G."/>
            <person name="Da Silva M.B."/>
            <person name="Nascimento M.F."/>
            <person name="Queiroz-Telles F."/>
            <person name="Attili D.S."/>
            <person name="Gorbushina A."/>
        </authorList>
    </citation>
    <scope>NUCLEOTIDE SEQUENCE [LARGE SCALE GENOMIC DNA]</scope>
    <source>
        <strain evidence="2 3">CBS 125763</strain>
    </source>
</reference>
<organism evidence="2 3">
    <name type="scientific">Fonsecaea erecta</name>
    <dbReference type="NCBI Taxonomy" id="1367422"/>
    <lineage>
        <taxon>Eukaryota</taxon>
        <taxon>Fungi</taxon>
        <taxon>Dikarya</taxon>
        <taxon>Ascomycota</taxon>
        <taxon>Pezizomycotina</taxon>
        <taxon>Eurotiomycetes</taxon>
        <taxon>Chaetothyriomycetidae</taxon>
        <taxon>Chaetothyriales</taxon>
        <taxon>Herpotrichiellaceae</taxon>
        <taxon>Fonsecaea</taxon>
    </lineage>
</organism>
<evidence type="ECO:0000313" key="2">
    <source>
        <dbReference type="EMBL" id="OAP63258.1"/>
    </source>
</evidence>
<sequence length="156" mass="17642">MASSPPSYTAKADPRRDRPPPYKASHGFANSQEELAALREFANSKLYVEPGSHGMLPDLRGGAGGLQSLAWGGPKGGAEKPYWEVGWPAPESREERKRRKELEKQRKKEEKEERERERDRDKDKDKEIHTERRGSVAERLMRVISRGSSKDGDAIS</sequence>